<dbReference type="OrthoDB" id="4869854at2"/>
<name>A1R2P8_PAEAT</name>
<dbReference type="Proteomes" id="UP000000637">
    <property type="component" value="Chromosome"/>
</dbReference>
<dbReference type="InterPro" id="IPR036165">
    <property type="entry name" value="YefM-like_sf"/>
</dbReference>
<accession>A1R2P8</accession>
<dbReference type="HOGENOM" id="CLU_160748_2_0_11"/>
<organism evidence="3 4">
    <name type="scientific">Paenarthrobacter aurescens (strain TC1)</name>
    <dbReference type="NCBI Taxonomy" id="290340"/>
    <lineage>
        <taxon>Bacteria</taxon>
        <taxon>Bacillati</taxon>
        <taxon>Actinomycetota</taxon>
        <taxon>Actinomycetes</taxon>
        <taxon>Micrococcales</taxon>
        <taxon>Micrococcaceae</taxon>
        <taxon>Paenarthrobacter</taxon>
    </lineage>
</organism>
<dbReference type="Gene3D" id="3.40.1620.10">
    <property type="entry name" value="YefM-like domain"/>
    <property type="match status" value="1"/>
</dbReference>
<reference evidence="3 4" key="1">
    <citation type="journal article" date="2006" name="PLoS Genet.">
        <title>Secrets of soil survival revealed by the genome sequence of Arthrobacter aurescens TC1.</title>
        <authorList>
            <person name="Mongodin E.F."/>
            <person name="Shapir N."/>
            <person name="Daugherty S.C."/>
            <person name="DeBoy R.T."/>
            <person name="Emerson J.B."/>
            <person name="Shvartzbeyn A."/>
            <person name="Radune D."/>
            <person name="Vamathevan J."/>
            <person name="Riggs F."/>
            <person name="Grinberg V."/>
            <person name="Khouri H."/>
            <person name="Wackett L.P."/>
            <person name="Nelson K.E."/>
            <person name="Sadowsky M.J."/>
        </authorList>
    </citation>
    <scope>NUCLEOTIDE SEQUENCE [LARGE SCALE GENOMIC DNA]</scope>
    <source>
        <strain evidence="3 4">TC1</strain>
    </source>
</reference>
<dbReference type="STRING" id="290340.AAur_0708"/>
<dbReference type="AlphaFoldDB" id="A1R2P8"/>
<dbReference type="NCBIfam" id="TIGR01552">
    <property type="entry name" value="phd_fam"/>
    <property type="match status" value="1"/>
</dbReference>
<evidence type="ECO:0000313" key="4">
    <source>
        <dbReference type="Proteomes" id="UP000000637"/>
    </source>
</evidence>
<dbReference type="Pfam" id="PF02604">
    <property type="entry name" value="PhdYeFM_antitox"/>
    <property type="match status" value="1"/>
</dbReference>
<sequence length="88" mass="9593">MTEMTVTVARSRLSEAVDTARVSHEPVYLLRRGRRVAALIDAEDLAKLIEAAEDLNDLRAANAARTEMTETGDAAVPWEEVKAELGLA</sequence>
<dbReference type="KEGG" id="aau:AAur_0708"/>
<gene>
    <name evidence="3" type="ordered locus">AAur_0708</name>
</gene>
<dbReference type="PANTHER" id="PTHR33713:SF10">
    <property type="entry name" value="ANTITOXIN YAFN"/>
    <property type="match status" value="1"/>
</dbReference>
<dbReference type="EMBL" id="CP000474">
    <property type="protein sequence ID" value="ABM08720.1"/>
    <property type="molecule type" value="Genomic_DNA"/>
</dbReference>
<comment type="function">
    <text evidence="2">Antitoxin component of a type II toxin-antitoxin (TA) system.</text>
</comment>
<evidence type="ECO:0000256" key="1">
    <source>
        <dbReference type="ARBA" id="ARBA00009981"/>
    </source>
</evidence>
<comment type="similarity">
    <text evidence="1 2">Belongs to the phD/YefM antitoxin family.</text>
</comment>
<evidence type="ECO:0000256" key="2">
    <source>
        <dbReference type="RuleBase" id="RU362080"/>
    </source>
</evidence>
<dbReference type="RefSeq" id="WP_011773458.1">
    <property type="nucleotide sequence ID" value="NC_008711.1"/>
</dbReference>
<dbReference type="PANTHER" id="PTHR33713">
    <property type="entry name" value="ANTITOXIN YAFN-RELATED"/>
    <property type="match status" value="1"/>
</dbReference>
<dbReference type="SUPFAM" id="SSF143120">
    <property type="entry name" value="YefM-like"/>
    <property type="match status" value="1"/>
</dbReference>
<proteinExistence type="inferred from homology"/>
<protein>
    <recommendedName>
        <fullName evidence="2">Antitoxin</fullName>
    </recommendedName>
</protein>
<dbReference type="eggNOG" id="COG2161">
    <property type="taxonomic scope" value="Bacteria"/>
</dbReference>
<dbReference type="InterPro" id="IPR006442">
    <property type="entry name" value="Antitoxin_Phd/YefM"/>
</dbReference>
<keyword evidence="4" id="KW-1185">Reference proteome</keyword>
<evidence type="ECO:0000313" key="3">
    <source>
        <dbReference type="EMBL" id="ABM08720.1"/>
    </source>
</evidence>
<dbReference type="InterPro" id="IPR051405">
    <property type="entry name" value="phD/YefM_antitoxin"/>
</dbReference>